<evidence type="ECO:0000313" key="1">
    <source>
        <dbReference type="EMBL" id="KAB2587632.1"/>
    </source>
</evidence>
<proteinExistence type="predicted"/>
<evidence type="ECO:0000313" key="2">
    <source>
        <dbReference type="Proteomes" id="UP000326907"/>
    </source>
</evidence>
<dbReference type="AlphaFoldDB" id="A0A5N5EGA9"/>
<organism evidence="1 2">
    <name type="scientific">Streptomyces arboris</name>
    <dbReference type="NCBI Taxonomy" id="2600619"/>
    <lineage>
        <taxon>Bacteria</taxon>
        <taxon>Bacillati</taxon>
        <taxon>Actinomycetota</taxon>
        <taxon>Actinomycetes</taxon>
        <taxon>Kitasatosporales</taxon>
        <taxon>Streptomycetaceae</taxon>
        <taxon>Streptomyces</taxon>
    </lineage>
</organism>
<comment type="caution">
    <text evidence="1">The sequence shown here is derived from an EMBL/GenBank/DDBJ whole genome shotgun (WGS) entry which is preliminary data.</text>
</comment>
<keyword evidence="2" id="KW-1185">Reference proteome</keyword>
<sequence length="148" mass="16469">MGTGDFDIFLEFKPGLHGGGDVDLEVAKCLAQVLEGECRESRNFQGGRSFRIQGESASAWVADMRENGEFVLPIFVEKSCDVELRYRADCANWSNSLELAHFVFEVLDSSGRYEMFLTHDDDQLVRANFTHPNLGELVTLGGGFVGVR</sequence>
<reference evidence="1 2" key="1">
    <citation type="submission" date="2019-09" db="EMBL/GenBank/DDBJ databases">
        <authorList>
            <person name="Liu P."/>
        </authorList>
    </citation>
    <scope>NUCLEOTIDE SEQUENCE [LARGE SCALE GENOMIC DNA]</scope>
    <source>
        <strain evidence="1 2">TRM68085</strain>
    </source>
</reference>
<dbReference type="EMBL" id="VYUA01000084">
    <property type="protein sequence ID" value="KAB2587632.1"/>
    <property type="molecule type" value="Genomic_DNA"/>
</dbReference>
<protein>
    <submittedName>
        <fullName evidence="1">Uncharacterized protein</fullName>
    </submittedName>
</protein>
<accession>A0A5N5EGA9</accession>
<name>A0A5N5EGA9_9ACTN</name>
<dbReference type="RefSeq" id="WP_151514108.1">
    <property type="nucleotide sequence ID" value="NZ_VYUA01000084.1"/>
</dbReference>
<dbReference type="Proteomes" id="UP000326907">
    <property type="component" value="Unassembled WGS sequence"/>
</dbReference>
<gene>
    <name evidence="1" type="ORF">F5983_36940</name>
</gene>